<dbReference type="PROSITE" id="PS50262">
    <property type="entry name" value="G_PROTEIN_RECEP_F1_2"/>
    <property type="match status" value="1"/>
</dbReference>
<evidence type="ECO:0000256" key="4">
    <source>
        <dbReference type="ARBA" id="ARBA00022692"/>
    </source>
</evidence>
<dbReference type="Pfam" id="PF13853">
    <property type="entry name" value="7tm_4"/>
    <property type="match status" value="1"/>
</dbReference>
<keyword evidence="5 14" id="KW-0552">Olfaction</keyword>
<evidence type="ECO:0000256" key="2">
    <source>
        <dbReference type="ARBA" id="ARBA00022475"/>
    </source>
</evidence>
<keyword evidence="9" id="KW-1015">Disulfide bond</keyword>
<feature type="domain" description="G-protein coupled receptors family 1 profile" evidence="15">
    <location>
        <begin position="50"/>
        <end position="300"/>
    </location>
</feature>
<evidence type="ECO:0000256" key="13">
    <source>
        <dbReference type="RuleBase" id="RU000688"/>
    </source>
</evidence>
<protein>
    <recommendedName>
        <fullName evidence="14">Olfactory receptor</fullName>
    </recommendedName>
</protein>
<reference evidence="16" key="3">
    <citation type="submission" date="2025-09" db="UniProtKB">
        <authorList>
            <consortium name="Ensembl"/>
        </authorList>
    </citation>
    <scope>IDENTIFICATION</scope>
</reference>
<evidence type="ECO:0000256" key="10">
    <source>
        <dbReference type="ARBA" id="ARBA00023170"/>
    </source>
</evidence>
<organism evidence="16 17">
    <name type="scientific">Latimeria chalumnae</name>
    <name type="common">Coelacanth</name>
    <dbReference type="NCBI Taxonomy" id="7897"/>
    <lineage>
        <taxon>Eukaryota</taxon>
        <taxon>Metazoa</taxon>
        <taxon>Chordata</taxon>
        <taxon>Craniata</taxon>
        <taxon>Vertebrata</taxon>
        <taxon>Euteleostomi</taxon>
        <taxon>Coelacanthiformes</taxon>
        <taxon>Coelacanthidae</taxon>
        <taxon>Latimeria</taxon>
    </lineage>
</organism>
<accession>H3A3A6</accession>
<evidence type="ECO:0000259" key="15">
    <source>
        <dbReference type="PROSITE" id="PS50262"/>
    </source>
</evidence>
<feature type="transmembrane region" description="Helical" evidence="14">
    <location>
        <begin position="33"/>
        <end position="60"/>
    </location>
</feature>
<keyword evidence="17" id="KW-1185">Reference proteome</keyword>
<evidence type="ECO:0000256" key="3">
    <source>
        <dbReference type="ARBA" id="ARBA00022606"/>
    </source>
</evidence>
<dbReference type="Proteomes" id="UP000008672">
    <property type="component" value="Unassembled WGS sequence"/>
</dbReference>
<reference evidence="16" key="2">
    <citation type="submission" date="2025-08" db="UniProtKB">
        <authorList>
            <consortium name="Ensembl"/>
        </authorList>
    </citation>
    <scope>IDENTIFICATION</scope>
</reference>
<feature type="transmembrane region" description="Helical" evidence="14">
    <location>
        <begin position="153"/>
        <end position="175"/>
    </location>
</feature>
<keyword evidence="3 14" id="KW-0716">Sensory transduction</keyword>
<evidence type="ECO:0000313" key="17">
    <source>
        <dbReference type="Proteomes" id="UP000008672"/>
    </source>
</evidence>
<dbReference type="InterPro" id="IPR000276">
    <property type="entry name" value="GPCR_Rhodpsn"/>
</dbReference>
<proteinExistence type="inferred from homology"/>
<evidence type="ECO:0000313" key="16">
    <source>
        <dbReference type="Ensembl" id="ENSLACP00000004127.1"/>
    </source>
</evidence>
<dbReference type="AlphaFoldDB" id="H3A3A6"/>
<name>H3A3A6_LATCH</name>
<dbReference type="EMBL" id="AFYH01238104">
    <property type="status" value="NOT_ANNOTATED_CDS"/>
    <property type="molecule type" value="Genomic_DNA"/>
</dbReference>
<dbReference type="InterPro" id="IPR000725">
    <property type="entry name" value="Olfact_rcpt"/>
</dbReference>
<dbReference type="FunFam" id="1.20.1070.10:FF:000024">
    <property type="entry name" value="Olfactory receptor"/>
    <property type="match status" value="1"/>
</dbReference>
<keyword evidence="11" id="KW-0325">Glycoprotein</keyword>
<keyword evidence="8 14" id="KW-0472">Membrane</keyword>
<keyword evidence="4 13" id="KW-0812">Transmembrane</keyword>
<feature type="transmembrane region" description="Helical" evidence="14">
    <location>
        <begin position="275"/>
        <end position="295"/>
    </location>
</feature>
<feature type="transmembrane region" description="Helical" evidence="14">
    <location>
        <begin position="111"/>
        <end position="132"/>
    </location>
</feature>
<evidence type="ECO:0000256" key="8">
    <source>
        <dbReference type="ARBA" id="ARBA00023136"/>
    </source>
</evidence>
<dbReference type="Ensembl" id="ENSLACT00000004163.1">
    <property type="protein sequence ID" value="ENSLACP00000004127.1"/>
    <property type="gene ID" value="ENSLACG00000003669.1"/>
</dbReference>
<evidence type="ECO:0000256" key="6">
    <source>
        <dbReference type="ARBA" id="ARBA00022989"/>
    </source>
</evidence>
<dbReference type="SUPFAM" id="SSF81321">
    <property type="entry name" value="Family A G protein-coupled receptor-like"/>
    <property type="match status" value="1"/>
</dbReference>
<gene>
    <name evidence="16" type="primary">LOC102347598</name>
</gene>
<evidence type="ECO:0000256" key="14">
    <source>
        <dbReference type="RuleBase" id="RU363047"/>
    </source>
</evidence>
<dbReference type="FunCoup" id="H3A3A6">
    <property type="interactions" value="499"/>
</dbReference>
<dbReference type="InParanoid" id="H3A3A6"/>
<evidence type="ECO:0000256" key="12">
    <source>
        <dbReference type="ARBA" id="ARBA00023224"/>
    </source>
</evidence>
<dbReference type="PRINTS" id="PR00237">
    <property type="entry name" value="GPCRRHODOPSN"/>
</dbReference>
<dbReference type="PROSITE" id="PS00237">
    <property type="entry name" value="G_PROTEIN_RECEP_F1_1"/>
    <property type="match status" value="1"/>
</dbReference>
<evidence type="ECO:0000256" key="9">
    <source>
        <dbReference type="ARBA" id="ARBA00023157"/>
    </source>
</evidence>
<dbReference type="InterPro" id="IPR017452">
    <property type="entry name" value="GPCR_Rhodpsn_7TM"/>
</dbReference>
<keyword evidence="6 14" id="KW-1133">Transmembrane helix</keyword>
<dbReference type="GO" id="GO:0005549">
    <property type="term" value="F:odorant binding"/>
    <property type="evidence" value="ECO:0007669"/>
    <property type="project" value="TreeGrafter"/>
</dbReference>
<dbReference type="InterPro" id="IPR052921">
    <property type="entry name" value="GPCR1_Superfamily_Member"/>
</dbReference>
<sequence length="325" mass="36078">MISLKQSERKMENVHNITTTFVLSGFGKTTSVAYFYFACSFVLYAVTILVNVFLIAVIVLEKSLHGPMYICLCHLAVNELCGSTAILPHLMANLLSESKTISYSACFTQLFFIYTYGTAELTVLTVMAYDRYVAICNPLRYGSIMTDTKTQKLLLFAWTYSLLINLTVVILSLRLPLCSSTIDKLFCDNVTIMNLSCVDSSTNNIYGLFLIVISFVIPLIVIVYSYLEILIVCLKASKEAQAKALNTCLSHLLSFFIFIIGAFLVLIGNRVKSEIVPGSVISVLSLSFLIMPPLFNPIIYGMKTESIKTGIKNVLRKRSTSVSGK</sequence>
<keyword evidence="7 13" id="KW-0297">G-protein coupled receptor</keyword>
<feature type="transmembrane region" description="Helical" evidence="14">
    <location>
        <begin position="248"/>
        <end position="269"/>
    </location>
</feature>
<keyword evidence="2 14" id="KW-1003">Cell membrane</keyword>
<evidence type="ECO:0000256" key="1">
    <source>
        <dbReference type="ARBA" id="ARBA00004651"/>
    </source>
</evidence>
<comment type="subcellular location">
    <subcellularLocation>
        <location evidence="1 14">Cell membrane</location>
        <topology evidence="1 14">Multi-pass membrane protein</topology>
    </subcellularLocation>
</comment>
<comment type="similarity">
    <text evidence="13">Belongs to the G-protein coupled receptor 1 family.</text>
</comment>
<evidence type="ECO:0000256" key="7">
    <source>
        <dbReference type="ARBA" id="ARBA00023040"/>
    </source>
</evidence>
<feature type="transmembrane region" description="Helical" evidence="14">
    <location>
        <begin position="205"/>
        <end position="227"/>
    </location>
</feature>
<dbReference type="PRINTS" id="PR00245">
    <property type="entry name" value="OLFACTORYR"/>
</dbReference>
<dbReference type="GeneTree" id="ENSGT01030000234640"/>
<keyword evidence="12 13" id="KW-0807">Transducer</keyword>
<dbReference type="HOGENOM" id="CLU_012526_0_1_1"/>
<evidence type="ECO:0000256" key="5">
    <source>
        <dbReference type="ARBA" id="ARBA00022725"/>
    </source>
</evidence>
<reference evidence="17" key="1">
    <citation type="submission" date="2011-08" db="EMBL/GenBank/DDBJ databases">
        <title>The draft genome of Latimeria chalumnae.</title>
        <authorList>
            <person name="Di Palma F."/>
            <person name="Alfoldi J."/>
            <person name="Johnson J."/>
            <person name="Berlin A."/>
            <person name="Gnerre S."/>
            <person name="Jaffe D."/>
            <person name="MacCallum I."/>
            <person name="Young S."/>
            <person name="Walker B.J."/>
            <person name="Lander E."/>
            <person name="Lindblad-Toh K."/>
        </authorList>
    </citation>
    <scope>NUCLEOTIDE SEQUENCE [LARGE SCALE GENOMIC DNA]</scope>
    <source>
        <strain evidence="17">Wild caught</strain>
    </source>
</reference>
<dbReference type="PANTHER" id="PTHR26451:SF860">
    <property type="entry name" value="ODORANT RECEPTOR-RELATED"/>
    <property type="match status" value="1"/>
</dbReference>
<evidence type="ECO:0000256" key="11">
    <source>
        <dbReference type="ARBA" id="ARBA00023180"/>
    </source>
</evidence>
<dbReference type="GO" id="GO:0004930">
    <property type="term" value="F:G protein-coupled receptor activity"/>
    <property type="evidence" value="ECO:0007669"/>
    <property type="project" value="UniProtKB-KW"/>
</dbReference>
<dbReference type="GO" id="GO:0004984">
    <property type="term" value="F:olfactory receptor activity"/>
    <property type="evidence" value="ECO:0007669"/>
    <property type="project" value="InterPro"/>
</dbReference>
<dbReference type="Gene3D" id="1.20.1070.10">
    <property type="entry name" value="Rhodopsin 7-helix transmembrane proteins"/>
    <property type="match status" value="1"/>
</dbReference>
<keyword evidence="10 13" id="KW-0675">Receptor</keyword>
<dbReference type="GO" id="GO:0005886">
    <property type="term" value="C:plasma membrane"/>
    <property type="evidence" value="ECO:0007669"/>
    <property type="project" value="UniProtKB-SubCell"/>
</dbReference>
<dbReference type="PANTHER" id="PTHR26451">
    <property type="entry name" value="G_PROTEIN_RECEP_F1_2 DOMAIN-CONTAINING PROTEIN"/>
    <property type="match status" value="1"/>
</dbReference>